<protein>
    <submittedName>
        <fullName evidence="2">Gamma-glutamylcyclotransferase</fullName>
    </submittedName>
</protein>
<gene>
    <name evidence="2" type="ORF">FIU01_08050</name>
</gene>
<dbReference type="InterPro" id="IPR013024">
    <property type="entry name" value="GGCT-like"/>
</dbReference>
<proteinExistence type="predicted"/>
<keyword evidence="3" id="KW-1185">Reference proteome</keyword>
<dbReference type="InterPro" id="IPR009288">
    <property type="entry name" value="AIG2-like_dom"/>
</dbReference>
<sequence>MIDLLFVYGTLRQGNTNAMAAYLAKQSEYLAAGWFQGYLYAISDYPGAITSSCPEHRVYGEIVRLNNAETVLSVLDDYEECGPQHRQPTAYQRVHATVHSLDGVVFNPVWIYLYQWPIVDKPLIAHGDFMRVK</sequence>
<evidence type="ECO:0000313" key="3">
    <source>
        <dbReference type="Proteomes" id="UP000311008"/>
    </source>
</evidence>
<keyword evidence="2" id="KW-0808">Transferase</keyword>
<accession>A0A5B8CT39</accession>
<dbReference type="RefSeq" id="WP_140003813.1">
    <property type="nucleotide sequence ID" value="NZ_CP040946.1"/>
</dbReference>
<dbReference type="SUPFAM" id="SSF110857">
    <property type="entry name" value="Gamma-glutamyl cyclotransferase-like"/>
    <property type="match status" value="1"/>
</dbReference>
<dbReference type="GO" id="GO:0016740">
    <property type="term" value="F:transferase activity"/>
    <property type="evidence" value="ECO:0007669"/>
    <property type="project" value="UniProtKB-KW"/>
</dbReference>
<dbReference type="OrthoDB" id="8538589at2"/>
<organism evidence="2 3">
    <name type="scientific">Methylophilus medardicus</name>
    <dbReference type="NCBI Taxonomy" id="2588534"/>
    <lineage>
        <taxon>Bacteria</taxon>
        <taxon>Pseudomonadati</taxon>
        <taxon>Pseudomonadota</taxon>
        <taxon>Betaproteobacteria</taxon>
        <taxon>Nitrosomonadales</taxon>
        <taxon>Methylophilaceae</taxon>
        <taxon>Methylophilus</taxon>
    </lineage>
</organism>
<dbReference type="CDD" id="cd06661">
    <property type="entry name" value="GGCT_like"/>
    <property type="match status" value="1"/>
</dbReference>
<reference evidence="3" key="1">
    <citation type="journal article" date="2019" name="ISME J.">
        <title>Evolution in action: habitat transition from sediment to the pelagial leads to genome streamlining in Methylophilaceae.</title>
        <authorList>
            <person name="Salcher M."/>
            <person name="Schaefle D."/>
            <person name="Kaspar M."/>
            <person name="Neuenschwander S.M."/>
            <person name="Ghai R."/>
        </authorList>
    </citation>
    <scope>NUCLEOTIDE SEQUENCE [LARGE SCALE GENOMIC DNA]</scope>
    <source>
        <strain evidence="3">MMS-M-51</strain>
    </source>
</reference>
<dbReference type="KEGG" id="mmec:FIU01_08050"/>
<name>A0A5B8CT39_9PROT</name>
<dbReference type="Pfam" id="PF06094">
    <property type="entry name" value="GGACT"/>
    <property type="match status" value="1"/>
</dbReference>
<dbReference type="EMBL" id="CP040946">
    <property type="protein sequence ID" value="QDC44482.1"/>
    <property type="molecule type" value="Genomic_DNA"/>
</dbReference>
<dbReference type="InterPro" id="IPR036568">
    <property type="entry name" value="GGCT-like_sf"/>
</dbReference>
<feature type="domain" description="Gamma-glutamylcyclotransferase AIG2-like" evidence="1">
    <location>
        <begin position="5"/>
        <end position="130"/>
    </location>
</feature>
<evidence type="ECO:0000259" key="1">
    <source>
        <dbReference type="Pfam" id="PF06094"/>
    </source>
</evidence>
<dbReference type="Gene3D" id="3.10.490.10">
    <property type="entry name" value="Gamma-glutamyl cyclotransferase-like"/>
    <property type="match status" value="1"/>
</dbReference>
<dbReference type="AlphaFoldDB" id="A0A5B8CT39"/>
<dbReference type="Proteomes" id="UP000311008">
    <property type="component" value="Chromosome"/>
</dbReference>
<evidence type="ECO:0000313" key="2">
    <source>
        <dbReference type="EMBL" id="QDC44482.1"/>
    </source>
</evidence>